<dbReference type="Proteomes" id="UP000760860">
    <property type="component" value="Unassembled WGS sequence"/>
</dbReference>
<comment type="caution">
    <text evidence="7">The sequence shown here is derived from an EMBL/GenBank/DDBJ whole genome shotgun (WGS) entry which is preliminary data.</text>
</comment>
<dbReference type="Proteomes" id="UP000251314">
    <property type="component" value="Unassembled WGS sequence"/>
</dbReference>
<evidence type="ECO:0000313" key="5">
    <source>
        <dbReference type="EMBL" id="KAG2964640.1"/>
    </source>
</evidence>
<dbReference type="Proteomes" id="UP000774804">
    <property type="component" value="Unassembled WGS sequence"/>
</dbReference>
<dbReference type="OrthoDB" id="141658at2759"/>
<dbReference type="Proteomes" id="UP000736787">
    <property type="component" value="Unassembled WGS sequence"/>
</dbReference>
<evidence type="ECO:0000313" key="7">
    <source>
        <dbReference type="EMBL" id="RAW25927.1"/>
    </source>
</evidence>
<dbReference type="EMBL" id="RCMK01001385">
    <property type="protein sequence ID" value="KAG2895450.1"/>
    <property type="molecule type" value="Genomic_DNA"/>
</dbReference>
<accession>A0A329RMG7</accession>
<protein>
    <submittedName>
        <fullName evidence="7">Uncharacterized protein</fullName>
    </submittedName>
</protein>
<dbReference type="EMBL" id="RCMI01001237">
    <property type="protein sequence ID" value="KAG2888076.1"/>
    <property type="molecule type" value="Genomic_DNA"/>
</dbReference>
<evidence type="ECO:0000313" key="8">
    <source>
        <dbReference type="Proteomes" id="UP000251314"/>
    </source>
</evidence>
<evidence type="ECO:0000313" key="2">
    <source>
        <dbReference type="EMBL" id="KAG2834482.1"/>
    </source>
</evidence>
<name>A0A329RMG7_9STRA</name>
<reference evidence="7 8" key="1">
    <citation type="submission" date="2018-01" db="EMBL/GenBank/DDBJ databases">
        <title>Draft genome of the strawberry crown rot pathogen Phytophthora cactorum.</title>
        <authorList>
            <person name="Armitage A.D."/>
            <person name="Lysoe E."/>
            <person name="Nellist C.F."/>
            <person name="Harrison R.J."/>
            <person name="Brurberg M.B."/>
        </authorList>
    </citation>
    <scope>NUCLEOTIDE SEQUENCE [LARGE SCALE GENOMIC DNA]</scope>
    <source>
        <strain evidence="7 8">10300</strain>
    </source>
</reference>
<organism evidence="7 8">
    <name type="scientific">Phytophthora cactorum</name>
    <dbReference type="NCBI Taxonomy" id="29920"/>
    <lineage>
        <taxon>Eukaryota</taxon>
        <taxon>Sar</taxon>
        <taxon>Stramenopiles</taxon>
        <taxon>Oomycota</taxon>
        <taxon>Peronosporomycetes</taxon>
        <taxon>Peronosporales</taxon>
        <taxon>Peronosporaceae</taxon>
        <taxon>Phytophthora</taxon>
    </lineage>
</organism>
<feature type="compositionally biased region" description="Polar residues" evidence="1">
    <location>
        <begin position="46"/>
        <end position="55"/>
    </location>
</feature>
<evidence type="ECO:0000313" key="3">
    <source>
        <dbReference type="EMBL" id="KAG2888076.1"/>
    </source>
</evidence>
<dbReference type="EMBL" id="RCMV01001251">
    <property type="protein sequence ID" value="KAG3209525.1"/>
    <property type="molecule type" value="Genomic_DNA"/>
</dbReference>
<dbReference type="EMBL" id="RCML01001192">
    <property type="protein sequence ID" value="KAG2964640.1"/>
    <property type="molecule type" value="Genomic_DNA"/>
</dbReference>
<evidence type="ECO:0000256" key="1">
    <source>
        <dbReference type="SAM" id="MobiDB-lite"/>
    </source>
</evidence>
<evidence type="ECO:0000313" key="4">
    <source>
        <dbReference type="EMBL" id="KAG2895450.1"/>
    </source>
</evidence>
<dbReference type="Proteomes" id="UP000735874">
    <property type="component" value="Unassembled WGS sequence"/>
</dbReference>
<evidence type="ECO:0000313" key="6">
    <source>
        <dbReference type="EMBL" id="KAG3209525.1"/>
    </source>
</evidence>
<feature type="compositionally biased region" description="Basic and acidic residues" evidence="1">
    <location>
        <begin position="12"/>
        <end position="31"/>
    </location>
</feature>
<dbReference type="VEuPathDB" id="FungiDB:PC110_g17664"/>
<dbReference type="Proteomes" id="UP000697107">
    <property type="component" value="Unassembled WGS sequence"/>
</dbReference>
<gene>
    <name evidence="7" type="ORF">PC110_g17664</name>
    <name evidence="2" type="ORF">PC113_g20387</name>
    <name evidence="3" type="ORF">PC115_g20160</name>
    <name evidence="4" type="ORF">PC117_g23248</name>
    <name evidence="5" type="ORF">PC118_g20201</name>
    <name evidence="6" type="ORF">PC129_g19461</name>
</gene>
<proteinExistence type="predicted"/>
<dbReference type="EMBL" id="RCMG01001167">
    <property type="protein sequence ID" value="KAG2834482.1"/>
    <property type="molecule type" value="Genomic_DNA"/>
</dbReference>
<feature type="region of interest" description="Disordered" evidence="1">
    <location>
        <begin position="1"/>
        <end position="145"/>
    </location>
</feature>
<dbReference type="AlphaFoldDB" id="A0A329RMG7"/>
<dbReference type="EMBL" id="MJFZ01000698">
    <property type="protein sequence ID" value="RAW25927.1"/>
    <property type="molecule type" value="Genomic_DNA"/>
</dbReference>
<sequence length="231" mass="25361">MVRVPGSLGDSGSHRESVEDVQVRQELRDEVSSQIGSTAVPLNEARSANWQSPGRSSVDRKREEGSNLDPDLEEKLRFPPQIPTGPPADHDANRGLQNSGGKSKEFKASASEAPKSMSTKKKKKSKVAQKKRGAPESDEEGAGSRKITPIWKDNTLERAYHRKAFQELLNNDTVMKTLQLRQMGDPKSQITTPSATSDKLVVAKNLFQLLKDAGFVAGAFDADDLFDFDIV</sequence>
<keyword evidence="8" id="KW-1185">Reference proteome</keyword>
<reference evidence="2" key="2">
    <citation type="submission" date="2018-10" db="EMBL/GenBank/DDBJ databases">
        <title>Effector identification in a new, highly contiguous assembly of the strawberry crown rot pathogen Phytophthora cactorum.</title>
        <authorList>
            <person name="Armitage A.D."/>
            <person name="Nellist C.F."/>
            <person name="Bates H."/>
            <person name="Vickerstaff R.J."/>
            <person name="Harrison R.J."/>
        </authorList>
    </citation>
    <scope>NUCLEOTIDE SEQUENCE</scope>
    <source>
        <strain evidence="2">15-7</strain>
        <strain evidence="3">4032</strain>
        <strain evidence="4">4040</strain>
        <strain evidence="5">P415</strain>
        <strain evidence="6">P421</strain>
    </source>
</reference>
<feature type="compositionally biased region" description="Basic residues" evidence="1">
    <location>
        <begin position="118"/>
        <end position="132"/>
    </location>
</feature>